<dbReference type="Pfam" id="PF16546">
    <property type="entry name" value="SGTA_dimer"/>
    <property type="match status" value="1"/>
</dbReference>
<dbReference type="AlphaFoldDB" id="A0A132A0W1"/>
<dbReference type="Gene3D" id="1.25.40.10">
    <property type="entry name" value="Tetratricopeptide repeat domain"/>
    <property type="match status" value="1"/>
</dbReference>
<evidence type="ECO:0000256" key="1">
    <source>
        <dbReference type="ARBA" id="ARBA00008175"/>
    </source>
</evidence>
<dbReference type="InterPro" id="IPR047150">
    <property type="entry name" value="SGT"/>
</dbReference>
<dbReference type="Gene3D" id="1.20.5.420">
    <property type="entry name" value="Immunoglobulin FC, subunit C"/>
    <property type="match status" value="1"/>
</dbReference>
<reference evidence="6 7" key="1">
    <citation type="journal article" date="2015" name="Parasit. Vectors">
        <title>Draft genome of the scabies mite.</title>
        <authorList>
            <person name="Rider S.D.Jr."/>
            <person name="Morgan M.S."/>
            <person name="Arlian L.G."/>
        </authorList>
    </citation>
    <scope>NUCLEOTIDE SEQUENCE [LARGE SCALE GENOMIC DNA]</scope>
    <source>
        <strain evidence="6">Arlian Lab</strain>
    </source>
</reference>
<feature type="region of interest" description="Disordered" evidence="4">
    <location>
        <begin position="265"/>
        <end position="341"/>
    </location>
</feature>
<dbReference type="GO" id="GO:0072380">
    <property type="term" value="C:TRC complex"/>
    <property type="evidence" value="ECO:0007669"/>
    <property type="project" value="TreeGrafter"/>
</dbReference>
<feature type="compositionally biased region" description="Basic and acidic residues" evidence="4">
    <location>
        <begin position="314"/>
        <end position="330"/>
    </location>
</feature>
<evidence type="ECO:0000313" key="7">
    <source>
        <dbReference type="Proteomes" id="UP000616769"/>
    </source>
</evidence>
<evidence type="ECO:0000256" key="3">
    <source>
        <dbReference type="ARBA" id="ARBA00022803"/>
    </source>
</evidence>
<evidence type="ECO:0000256" key="4">
    <source>
        <dbReference type="SAM" id="MobiDB-lite"/>
    </source>
</evidence>
<evidence type="ECO:0000259" key="5">
    <source>
        <dbReference type="Pfam" id="PF16546"/>
    </source>
</evidence>
<feature type="compositionally biased region" description="Polar residues" evidence="4">
    <location>
        <begin position="275"/>
        <end position="291"/>
    </location>
</feature>
<dbReference type="Proteomes" id="UP000616769">
    <property type="component" value="Unassembled WGS sequence"/>
</dbReference>
<evidence type="ECO:0000256" key="2">
    <source>
        <dbReference type="ARBA" id="ARBA00022737"/>
    </source>
</evidence>
<dbReference type="PANTHER" id="PTHR45831">
    <property type="entry name" value="LD24721P"/>
    <property type="match status" value="1"/>
</dbReference>
<dbReference type="Pfam" id="PF13414">
    <property type="entry name" value="TPR_11"/>
    <property type="match status" value="1"/>
</dbReference>
<protein>
    <submittedName>
        <fullName evidence="6">Small glutamine-rich tetratricopeptide repeat-containing protein alpha-like protein</fullName>
    </submittedName>
</protein>
<feature type="compositionally biased region" description="Pro residues" evidence="4">
    <location>
        <begin position="331"/>
        <end position="341"/>
    </location>
</feature>
<keyword evidence="2" id="KW-0677">Repeat</keyword>
<dbReference type="InterPro" id="IPR011990">
    <property type="entry name" value="TPR-like_helical_dom_sf"/>
</dbReference>
<dbReference type="InterPro" id="IPR019734">
    <property type="entry name" value="TPR_rpt"/>
</dbReference>
<feature type="compositionally biased region" description="Polar residues" evidence="4">
    <location>
        <begin position="299"/>
        <end position="313"/>
    </location>
</feature>
<comment type="similarity">
    <text evidence="1">Belongs to the SGT family.</text>
</comment>
<keyword evidence="3" id="KW-0802">TPR repeat</keyword>
<feature type="domain" description="SGTA homodimerisation" evidence="5">
    <location>
        <begin position="8"/>
        <end position="66"/>
    </location>
</feature>
<dbReference type="VEuPathDB" id="VectorBase:SSCA005472"/>
<dbReference type="PROSITE" id="PS50293">
    <property type="entry name" value="TPR_REGION"/>
    <property type="match status" value="1"/>
</dbReference>
<dbReference type="GO" id="GO:0016020">
    <property type="term" value="C:membrane"/>
    <property type="evidence" value="ECO:0007669"/>
    <property type="project" value="TreeGrafter"/>
</dbReference>
<dbReference type="Pfam" id="PF00515">
    <property type="entry name" value="TPR_1"/>
    <property type="match status" value="1"/>
</dbReference>
<organism evidence="6 7">
    <name type="scientific">Sarcoptes scabiei</name>
    <name type="common">Itch mite</name>
    <name type="synonym">Acarus scabiei</name>
    <dbReference type="NCBI Taxonomy" id="52283"/>
    <lineage>
        <taxon>Eukaryota</taxon>
        <taxon>Metazoa</taxon>
        <taxon>Ecdysozoa</taxon>
        <taxon>Arthropoda</taxon>
        <taxon>Chelicerata</taxon>
        <taxon>Arachnida</taxon>
        <taxon>Acari</taxon>
        <taxon>Acariformes</taxon>
        <taxon>Sarcoptiformes</taxon>
        <taxon>Astigmata</taxon>
        <taxon>Psoroptidia</taxon>
        <taxon>Sarcoptoidea</taxon>
        <taxon>Sarcoptidae</taxon>
        <taxon>Sarcoptinae</taxon>
        <taxon>Sarcoptes</taxon>
    </lineage>
</organism>
<dbReference type="PROSITE" id="PS50005">
    <property type="entry name" value="TPR"/>
    <property type="match status" value="2"/>
</dbReference>
<dbReference type="OrthoDB" id="2335338at2759"/>
<name>A0A132A0W1_SARSC</name>
<comment type="caution">
    <text evidence="6">The sequence shown here is derived from an EMBL/GenBank/DDBJ whole genome shotgun (WGS) entry which is preliminary data.</text>
</comment>
<evidence type="ECO:0000313" key="6">
    <source>
        <dbReference type="EMBL" id="KPM04574.1"/>
    </source>
</evidence>
<dbReference type="InterPro" id="IPR032374">
    <property type="entry name" value="SGTA_dimer"/>
</dbReference>
<dbReference type="GO" id="GO:0006620">
    <property type="term" value="P:post-translational protein targeting to endoplasmic reticulum membrane"/>
    <property type="evidence" value="ECO:0007669"/>
    <property type="project" value="TreeGrafter"/>
</dbReference>
<dbReference type="GO" id="GO:0060090">
    <property type="term" value="F:molecular adaptor activity"/>
    <property type="evidence" value="ECO:0007669"/>
    <property type="project" value="TreeGrafter"/>
</dbReference>
<gene>
    <name evidence="6" type="ORF">QR98_0030240</name>
</gene>
<dbReference type="SMART" id="SM00028">
    <property type="entry name" value="TPR"/>
    <property type="match status" value="3"/>
</dbReference>
<accession>A0A132A0W1</accession>
<proteinExistence type="inferred from homology"/>
<dbReference type="EMBL" id="JXLN01009437">
    <property type="protein sequence ID" value="KPM04574.1"/>
    <property type="molecule type" value="Genomic_DNA"/>
</dbReference>
<dbReference type="SUPFAM" id="SSF48452">
    <property type="entry name" value="TPR-like"/>
    <property type="match status" value="1"/>
</dbReference>
<dbReference type="PANTHER" id="PTHR45831:SF2">
    <property type="entry name" value="LD24721P"/>
    <property type="match status" value="1"/>
</dbReference>
<sequence length="341" mass="37946">MSNQSDTKRRLVASFMKFLSEEMKGDELSSEAKDSIEVTLQCLEEAYKINPVDGTLPSSVPLLEIFAANCNQPSKIVKKEISAEEKIKANELKNQGNEFMESGQFANAVDAYTKAIEIDKTNPIYYCNRSKDHNDHNDFKSRAAAHNKLNNYQASLNDSELAIQIDPTYSKAYCRMGLAYINLNDPLRARDAYKKAYELNPSDNNKSNLELAEEKLLETTNASSAGGFGGLENFLKNPQIMNMASKIMTDPNMQNIFSQIMTSAMEGKKPEDEAQSGSEETNQSGPNQSQPFGGFDFNTILQVGQQFAQQVKDQNPELIEKLKKFTDPNDKNPPPPPPASS</sequence>